<evidence type="ECO:0000259" key="14">
    <source>
        <dbReference type="Pfam" id="PF26216"/>
    </source>
</evidence>
<evidence type="ECO:0000256" key="10">
    <source>
        <dbReference type="ARBA" id="ARBA00022695"/>
    </source>
</evidence>
<evidence type="ECO:0000256" key="4">
    <source>
        <dbReference type="ARBA" id="ARBA00006451"/>
    </source>
</evidence>
<evidence type="ECO:0000256" key="2">
    <source>
        <dbReference type="ARBA" id="ARBA00003049"/>
    </source>
</evidence>
<reference evidence="16" key="1">
    <citation type="submission" date="2020-10" db="EMBL/GenBank/DDBJ databases">
        <authorList>
            <person name="Kikuchi T."/>
        </authorList>
    </citation>
    <scope>NUCLEOTIDE SEQUENCE</scope>
    <source>
        <strain evidence="16">NKZ352</strain>
    </source>
</reference>
<dbReference type="Pfam" id="PF26216">
    <property type="entry name" value="GDPGP1_C"/>
    <property type="match status" value="1"/>
</dbReference>
<proteinExistence type="inferred from homology"/>
<organism evidence="16 17">
    <name type="scientific">Caenorhabditis auriculariae</name>
    <dbReference type="NCBI Taxonomy" id="2777116"/>
    <lineage>
        <taxon>Eukaryota</taxon>
        <taxon>Metazoa</taxon>
        <taxon>Ecdysozoa</taxon>
        <taxon>Nematoda</taxon>
        <taxon>Chromadorea</taxon>
        <taxon>Rhabditida</taxon>
        <taxon>Rhabditina</taxon>
        <taxon>Rhabditomorpha</taxon>
        <taxon>Rhabditoidea</taxon>
        <taxon>Rhabditidae</taxon>
        <taxon>Peloderinae</taxon>
        <taxon>Caenorhabditis</taxon>
    </lineage>
</organism>
<dbReference type="GO" id="GO:0005085">
    <property type="term" value="F:guanyl-nucleotide exchange factor activity"/>
    <property type="evidence" value="ECO:0007669"/>
    <property type="project" value="UniProtKB-KW"/>
</dbReference>
<name>A0A8S1HMH2_9PELO</name>
<comment type="function">
    <text evidence="2">Specific and highly efficient GDP-D-glucose phosphorylase regulating the levels of GDP-D-glucose in cells.</text>
</comment>
<evidence type="ECO:0000256" key="6">
    <source>
        <dbReference type="ARBA" id="ARBA00018857"/>
    </source>
</evidence>
<keyword evidence="12" id="KW-0378">Hydrolase</keyword>
<dbReference type="EC" id="2.7.7.78" evidence="5"/>
<evidence type="ECO:0000256" key="5">
    <source>
        <dbReference type="ARBA" id="ARBA00012507"/>
    </source>
</evidence>
<evidence type="ECO:0000256" key="1">
    <source>
        <dbReference type="ARBA" id="ARBA00000063"/>
    </source>
</evidence>
<evidence type="ECO:0000313" key="17">
    <source>
        <dbReference type="Proteomes" id="UP000835052"/>
    </source>
</evidence>
<dbReference type="AlphaFoldDB" id="A0A8S1HMH2"/>
<dbReference type="PANTHER" id="PTHR20884:SF8">
    <property type="entry name" value="GDP-D-GLUCOSE PHOSPHORYLASE 1"/>
    <property type="match status" value="1"/>
</dbReference>
<keyword evidence="17" id="KW-1185">Reference proteome</keyword>
<protein>
    <recommendedName>
        <fullName evidence="6">GDP-D-glucose phosphorylase 1</fullName>
        <ecNumber evidence="5">2.7.7.78</ecNumber>
    </recommendedName>
</protein>
<dbReference type="EMBL" id="CAJGYM010000072">
    <property type="protein sequence ID" value="CAD6196450.1"/>
    <property type="molecule type" value="Genomic_DNA"/>
</dbReference>
<feature type="region of interest" description="Disordered" evidence="13">
    <location>
        <begin position="430"/>
        <end position="455"/>
    </location>
</feature>
<evidence type="ECO:0000256" key="8">
    <source>
        <dbReference type="ARBA" id="ARBA00022658"/>
    </source>
</evidence>
<evidence type="ECO:0000256" key="7">
    <source>
        <dbReference type="ARBA" id="ARBA00022490"/>
    </source>
</evidence>
<comment type="caution">
    <text evidence="16">The sequence shown here is derived from an EMBL/GenBank/DDBJ whole genome shotgun (WGS) entry which is preliminary data.</text>
</comment>
<dbReference type="GO" id="GO:0000166">
    <property type="term" value="F:nucleotide binding"/>
    <property type="evidence" value="ECO:0007669"/>
    <property type="project" value="UniProtKB-KW"/>
</dbReference>
<evidence type="ECO:0000256" key="9">
    <source>
        <dbReference type="ARBA" id="ARBA00022679"/>
    </source>
</evidence>
<comment type="catalytic activity">
    <reaction evidence="1">
        <text>GDP-alpha-D-glucose + phosphate = alpha-D-glucose 1-phosphate + GDP + H(+)</text>
        <dbReference type="Rhea" id="RHEA:30387"/>
        <dbReference type="ChEBI" id="CHEBI:15378"/>
        <dbReference type="ChEBI" id="CHEBI:43474"/>
        <dbReference type="ChEBI" id="CHEBI:58189"/>
        <dbReference type="ChEBI" id="CHEBI:58601"/>
        <dbReference type="ChEBI" id="CHEBI:62230"/>
        <dbReference type="EC" id="2.7.7.78"/>
    </reaction>
</comment>
<accession>A0A8S1HMH2</accession>
<evidence type="ECO:0000256" key="11">
    <source>
        <dbReference type="ARBA" id="ARBA00022741"/>
    </source>
</evidence>
<keyword evidence="8" id="KW-0344">Guanine-nucleotide releasing factor</keyword>
<evidence type="ECO:0000313" key="16">
    <source>
        <dbReference type="EMBL" id="CAD6196450.1"/>
    </source>
</evidence>
<feature type="domain" description="GDPGP1-like N-terminal" evidence="15">
    <location>
        <begin position="66"/>
        <end position="227"/>
    </location>
</feature>
<evidence type="ECO:0000256" key="3">
    <source>
        <dbReference type="ARBA" id="ARBA00004496"/>
    </source>
</evidence>
<dbReference type="Proteomes" id="UP000835052">
    <property type="component" value="Unassembled WGS sequence"/>
</dbReference>
<dbReference type="GO" id="GO:0080048">
    <property type="term" value="F:GDP-D-glucose phosphorylase activity"/>
    <property type="evidence" value="ECO:0007669"/>
    <property type="project" value="UniProtKB-EC"/>
</dbReference>
<dbReference type="Pfam" id="PF26217">
    <property type="entry name" value="GDPGP1_N"/>
    <property type="match status" value="1"/>
</dbReference>
<evidence type="ECO:0000256" key="12">
    <source>
        <dbReference type="ARBA" id="ARBA00022801"/>
    </source>
</evidence>
<dbReference type="GO" id="GO:0006006">
    <property type="term" value="P:glucose metabolic process"/>
    <property type="evidence" value="ECO:0007669"/>
    <property type="project" value="TreeGrafter"/>
</dbReference>
<keyword evidence="11" id="KW-0547">Nucleotide-binding</keyword>
<keyword evidence="9" id="KW-0808">Transferase</keyword>
<evidence type="ECO:0000256" key="13">
    <source>
        <dbReference type="SAM" id="MobiDB-lite"/>
    </source>
</evidence>
<keyword evidence="10" id="KW-0548">Nucleotidyltransferase</keyword>
<dbReference type="InterPro" id="IPR058866">
    <property type="entry name" value="GDPGP1_N"/>
</dbReference>
<evidence type="ECO:0000259" key="15">
    <source>
        <dbReference type="Pfam" id="PF26217"/>
    </source>
</evidence>
<dbReference type="GO" id="GO:0016787">
    <property type="term" value="F:hydrolase activity"/>
    <property type="evidence" value="ECO:0007669"/>
    <property type="project" value="UniProtKB-KW"/>
</dbReference>
<dbReference type="OrthoDB" id="417175at2759"/>
<keyword evidence="7" id="KW-0963">Cytoplasm</keyword>
<comment type="similarity">
    <text evidence="4">Belongs to the GDPGP1 family.</text>
</comment>
<dbReference type="InterPro" id="IPR026506">
    <property type="entry name" value="GDPGP"/>
</dbReference>
<sequence length="455" mass="52325">MLGSNTRTQRSVSSVQLPAEFIASASAAPHFNYLTKDFVIDLRRKENKETPQDNGDERRGVSKTGLKDLLHQRWEAAKKFDAFNYSLNCMYRCLDGQYELSMQLNIERGDLRRKPMHFKNIKEPFNSHRFNFTKLNDREVMMYLKCEDDPLSDDPLDRHLVAVNASPLERDHSLIIPSVNKCLPQVLTPLAVRLAVDLMLLAQDDGFHVLFNSLLGQASVNHLHLHCLYWPYDSDLINRKHESLHDVENAYVIRPPRWLCSAFVFQLTDVNLYSKFKENIFKCVEYLTTQNQAHNLFFTRAQPIRVTGPDREEDRKGLRPQYVTAYIFPRTNMIGAKPPNNFNPAANELAGNLTAYTIRFFEAATEQAVVRIIEEEASLADDVFQNLCFDLADILSARPLGTSRPSKNSLLEGLTSPEIDELRDSFQSFMPRSPTIRDRKDRTQSAPERVQFHVS</sequence>
<comment type="subcellular location">
    <subcellularLocation>
        <location evidence="3">Cytoplasm</location>
    </subcellularLocation>
</comment>
<dbReference type="InterPro" id="IPR058865">
    <property type="entry name" value="GDPGP1_C"/>
</dbReference>
<dbReference type="PANTHER" id="PTHR20884">
    <property type="entry name" value="GDP-D-GLUCOSE PHOSPHORYLASE 1"/>
    <property type="match status" value="1"/>
</dbReference>
<feature type="domain" description="GDPGP1-like C-terminal" evidence="14">
    <location>
        <begin position="261"/>
        <end position="389"/>
    </location>
</feature>
<dbReference type="GO" id="GO:0005737">
    <property type="term" value="C:cytoplasm"/>
    <property type="evidence" value="ECO:0007669"/>
    <property type="project" value="UniProtKB-SubCell"/>
</dbReference>
<gene>
    <name evidence="16" type="ORF">CAUJ_LOCUS12364</name>
</gene>